<evidence type="ECO:0000256" key="5">
    <source>
        <dbReference type="ARBA" id="ARBA00023136"/>
    </source>
</evidence>
<evidence type="ECO:0000256" key="1">
    <source>
        <dbReference type="ARBA" id="ARBA00004651"/>
    </source>
</evidence>
<dbReference type="AlphaFoldDB" id="A0AB39BV00"/>
<dbReference type="InterPro" id="IPR051791">
    <property type="entry name" value="Pra-immunoreactive"/>
</dbReference>
<comment type="subcellular location">
    <subcellularLocation>
        <location evidence="1">Cell membrane</location>
        <topology evidence="1">Multi-pass membrane protein</topology>
    </subcellularLocation>
</comment>
<gene>
    <name evidence="8" type="ORF">AB3N04_04405</name>
</gene>
<organism evidence="8">
    <name type="scientific">Alkalihalophilus sp. As8PL</name>
    <dbReference type="NCBI Taxonomy" id="3237103"/>
    <lineage>
        <taxon>Bacteria</taxon>
        <taxon>Bacillati</taxon>
        <taxon>Bacillota</taxon>
        <taxon>Bacilli</taxon>
        <taxon>Bacillales</taxon>
        <taxon>Bacillaceae</taxon>
        <taxon>Alkalihalophilus</taxon>
    </lineage>
</organism>
<evidence type="ECO:0000259" key="7">
    <source>
        <dbReference type="Pfam" id="PF06271"/>
    </source>
</evidence>
<evidence type="ECO:0000256" key="4">
    <source>
        <dbReference type="ARBA" id="ARBA00022989"/>
    </source>
</evidence>
<name>A0AB39BV00_9BACI</name>
<dbReference type="PANTHER" id="PTHR36115">
    <property type="entry name" value="PROLINE-RICH ANTIGEN HOMOLOG-RELATED"/>
    <property type="match status" value="1"/>
</dbReference>
<evidence type="ECO:0000256" key="3">
    <source>
        <dbReference type="ARBA" id="ARBA00022692"/>
    </source>
</evidence>
<evidence type="ECO:0000256" key="2">
    <source>
        <dbReference type="ARBA" id="ARBA00022475"/>
    </source>
</evidence>
<feature type="transmembrane region" description="Helical" evidence="6">
    <location>
        <begin position="74"/>
        <end position="93"/>
    </location>
</feature>
<keyword evidence="4 6" id="KW-1133">Transmembrane helix</keyword>
<evidence type="ECO:0000256" key="6">
    <source>
        <dbReference type="SAM" id="Phobius"/>
    </source>
</evidence>
<feature type="transmembrane region" description="Helical" evidence="6">
    <location>
        <begin position="20"/>
        <end position="41"/>
    </location>
</feature>
<dbReference type="InterPro" id="IPR010432">
    <property type="entry name" value="RDD"/>
</dbReference>
<keyword evidence="2" id="KW-1003">Cell membrane</keyword>
<evidence type="ECO:0000313" key="8">
    <source>
        <dbReference type="EMBL" id="XDI37564.1"/>
    </source>
</evidence>
<proteinExistence type="predicted"/>
<sequence>MAIDWKERMLNKNEWANGWYRLLAAFYDFLFLSLVMILAAAGTTSWLMVSSQSPYDDAAGFSYYVWQNEFDLLLINWGILAIVFIGVHLLYVIRARRSFGMMIVDLHVYDEKAEKPSVWRLLYRELLKYILFPFMIVSFFKKERPIYEKITKTYLVK</sequence>
<dbReference type="RefSeq" id="WP_368504897.1">
    <property type="nucleotide sequence ID" value="NZ_CP162551.1"/>
</dbReference>
<dbReference type="EMBL" id="CP162551">
    <property type="protein sequence ID" value="XDI37564.1"/>
    <property type="molecule type" value="Genomic_DNA"/>
</dbReference>
<feature type="domain" description="RDD" evidence="7">
    <location>
        <begin position="17"/>
        <end position="140"/>
    </location>
</feature>
<keyword evidence="5 6" id="KW-0472">Membrane</keyword>
<dbReference type="GO" id="GO:0005886">
    <property type="term" value="C:plasma membrane"/>
    <property type="evidence" value="ECO:0007669"/>
    <property type="project" value="UniProtKB-SubCell"/>
</dbReference>
<dbReference type="Pfam" id="PF06271">
    <property type="entry name" value="RDD"/>
    <property type="match status" value="1"/>
</dbReference>
<keyword evidence="3 6" id="KW-0812">Transmembrane</keyword>
<reference evidence="8" key="1">
    <citation type="submission" date="2024-07" db="EMBL/GenBank/DDBJ databases">
        <title>Identification and characteristics of an arsenic-resistant bacterial isolate, which belongs to a novel species.</title>
        <authorList>
            <person name="Juszczyk A."/>
            <person name="Kowalczyk A."/>
            <person name="Was K."/>
            <person name="Kosowicz W."/>
            <person name="Budzyn A."/>
            <person name="Latowski D."/>
        </authorList>
    </citation>
    <scope>NUCLEOTIDE SEQUENCE</scope>
    <source>
        <strain evidence="8">As8PL</strain>
    </source>
</reference>
<protein>
    <submittedName>
        <fullName evidence="8">RDD family protein</fullName>
    </submittedName>
</protein>
<accession>A0AB39BV00</accession>